<organism evidence="2 3">
    <name type="scientific">Phytophthora fragariaefolia</name>
    <dbReference type="NCBI Taxonomy" id="1490495"/>
    <lineage>
        <taxon>Eukaryota</taxon>
        <taxon>Sar</taxon>
        <taxon>Stramenopiles</taxon>
        <taxon>Oomycota</taxon>
        <taxon>Peronosporomycetes</taxon>
        <taxon>Peronosporales</taxon>
        <taxon>Peronosporaceae</taxon>
        <taxon>Phytophthora</taxon>
    </lineage>
</organism>
<evidence type="ECO:0000313" key="3">
    <source>
        <dbReference type="Proteomes" id="UP001165121"/>
    </source>
</evidence>
<evidence type="ECO:0000313" key="2">
    <source>
        <dbReference type="EMBL" id="GMF31157.1"/>
    </source>
</evidence>
<feature type="region of interest" description="Disordered" evidence="1">
    <location>
        <begin position="1"/>
        <end position="42"/>
    </location>
</feature>
<accession>A0A9W6UD57</accession>
<dbReference type="EMBL" id="BSXT01000619">
    <property type="protein sequence ID" value="GMF31157.1"/>
    <property type="molecule type" value="Genomic_DNA"/>
</dbReference>
<sequence length="207" mass="23315">MMDLSLRHESSKASRKGSAPPHFDDSNTERPTSGKSVHDSPPLDTTGAMLETLLMNQTLRKQFAYYAMNGNVLNLVWISRTNFIKFVKDCKLDLLPTPPLKDVDITNIFAAATGIGKQMGFAQLLSACILIFNRATLHEGPLSNDDVQNLVETYIIPRAKCIPVQQLAPDISQNHVLKLLREHIWQFKQIFSHFGIQSLTEVCYTMR</sequence>
<comment type="caution">
    <text evidence="2">The sequence shown here is derived from an EMBL/GenBank/DDBJ whole genome shotgun (WGS) entry which is preliminary data.</text>
</comment>
<evidence type="ECO:0000256" key="1">
    <source>
        <dbReference type="SAM" id="MobiDB-lite"/>
    </source>
</evidence>
<dbReference type="AlphaFoldDB" id="A0A9W6UD57"/>
<dbReference type="OrthoDB" id="26525at2759"/>
<name>A0A9W6UD57_9STRA</name>
<gene>
    <name evidence="2" type="ORF">Pfra01_000707200</name>
</gene>
<proteinExistence type="predicted"/>
<keyword evidence="3" id="KW-1185">Reference proteome</keyword>
<dbReference type="Proteomes" id="UP001165121">
    <property type="component" value="Unassembled WGS sequence"/>
</dbReference>
<reference evidence="2" key="1">
    <citation type="submission" date="2023-04" db="EMBL/GenBank/DDBJ databases">
        <title>Phytophthora fragariaefolia NBRC 109709.</title>
        <authorList>
            <person name="Ichikawa N."/>
            <person name="Sato H."/>
            <person name="Tonouchi N."/>
        </authorList>
    </citation>
    <scope>NUCLEOTIDE SEQUENCE</scope>
    <source>
        <strain evidence="2">NBRC 109709</strain>
    </source>
</reference>
<dbReference type="Gene3D" id="1.10.238.10">
    <property type="entry name" value="EF-hand"/>
    <property type="match status" value="1"/>
</dbReference>
<protein>
    <submittedName>
        <fullName evidence="2">Unnamed protein product</fullName>
    </submittedName>
</protein>
<feature type="compositionally biased region" description="Basic and acidic residues" evidence="1">
    <location>
        <begin position="1"/>
        <end position="12"/>
    </location>
</feature>